<accession>A0A7R9G8Y7</accession>
<proteinExistence type="inferred from homology"/>
<gene>
    <name evidence="5" type="ORF">NMOB1V02_LOCUS368</name>
</gene>
<protein>
    <recommendedName>
        <fullName evidence="2">Ubiquitin carboxyl-terminal hydrolase</fullName>
        <ecNumber evidence="2">3.4.19.12</ecNumber>
    </recommendedName>
</protein>
<dbReference type="PROSITE" id="PS50235">
    <property type="entry name" value="USP_3"/>
    <property type="match status" value="1"/>
</dbReference>
<feature type="domain" description="USP" evidence="4">
    <location>
        <begin position="449"/>
        <end position="788"/>
    </location>
</feature>
<reference evidence="5" key="1">
    <citation type="submission" date="2020-11" db="EMBL/GenBank/DDBJ databases">
        <authorList>
            <person name="Tran Van P."/>
        </authorList>
    </citation>
    <scope>NUCLEOTIDE SEQUENCE</scope>
</reference>
<dbReference type="AlphaFoldDB" id="A0A7R9G8Y7"/>
<dbReference type="Proteomes" id="UP000678499">
    <property type="component" value="Unassembled WGS sequence"/>
</dbReference>
<organism evidence="5">
    <name type="scientific">Notodromas monacha</name>
    <dbReference type="NCBI Taxonomy" id="399045"/>
    <lineage>
        <taxon>Eukaryota</taxon>
        <taxon>Metazoa</taxon>
        <taxon>Ecdysozoa</taxon>
        <taxon>Arthropoda</taxon>
        <taxon>Crustacea</taxon>
        <taxon>Oligostraca</taxon>
        <taxon>Ostracoda</taxon>
        <taxon>Podocopa</taxon>
        <taxon>Podocopida</taxon>
        <taxon>Cypridocopina</taxon>
        <taxon>Cypridoidea</taxon>
        <taxon>Cyprididae</taxon>
        <taxon>Notodromas</taxon>
    </lineage>
</organism>
<dbReference type="InterPro" id="IPR028889">
    <property type="entry name" value="USP"/>
</dbReference>
<evidence type="ECO:0000313" key="6">
    <source>
        <dbReference type="Proteomes" id="UP000678499"/>
    </source>
</evidence>
<dbReference type="Gene3D" id="3.90.70.10">
    <property type="entry name" value="Cysteine proteinases"/>
    <property type="match status" value="1"/>
</dbReference>
<dbReference type="PANTHER" id="PTHR21646">
    <property type="entry name" value="UBIQUITIN CARBOXYL-TERMINAL HYDROLASE"/>
    <property type="match status" value="1"/>
</dbReference>
<dbReference type="GO" id="GO:0006508">
    <property type="term" value="P:proteolysis"/>
    <property type="evidence" value="ECO:0007669"/>
    <property type="project" value="UniProtKB-KW"/>
</dbReference>
<evidence type="ECO:0000313" key="5">
    <source>
        <dbReference type="EMBL" id="CAD7272436.1"/>
    </source>
</evidence>
<keyword evidence="2" id="KW-0378">Hydrolase</keyword>
<feature type="region of interest" description="Disordered" evidence="3">
    <location>
        <begin position="25"/>
        <end position="125"/>
    </location>
</feature>
<dbReference type="CDD" id="cd02674">
    <property type="entry name" value="Peptidase_C19R"/>
    <property type="match status" value="1"/>
</dbReference>
<feature type="compositionally biased region" description="Low complexity" evidence="3">
    <location>
        <begin position="63"/>
        <end position="72"/>
    </location>
</feature>
<evidence type="ECO:0000256" key="2">
    <source>
        <dbReference type="RuleBase" id="RU366025"/>
    </source>
</evidence>
<feature type="compositionally biased region" description="Low complexity" evidence="3">
    <location>
        <begin position="113"/>
        <end position="124"/>
    </location>
</feature>
<evidence type="ECO:0000256" key="3">
    <source>
        <dbReference type="SAM" id="MobiDB-lite"/>
    </source>
</evidence>
<dbReference type="PANTHER" id="PTHR21646:SF23">
    <property type="entry name" value="UBIQUITIN CARBOXYL-TERMINAL HYDROLASE USP2"/>
    <property type="match status" value="1"/>
</dbReference>
<dbReference type="InterPro" id="IPR038765">
    <property type="entry name" value="Papain-like_cys_pep_sf"/>
</dbReference>
<dbReference type="GO" id="GO:0016579">
    <property type="term" value="P:protein deubiquitination"/>
    <property type="evidence" value="ECO:0007669"/>
    <property type="project" value="InterPro"/>
</dbReference>
<dbReference type="SUPFAM" id="SSF54001">
    <property type="entry name" value="Cysteine proteinases"/>
    <property type="match status" value="1"/>
</dbReference>
<dbReference type="OrthoDB" id="10009867at2759"/>
<feature type="compositionally biased region" description="Basic and acidic residues" evidence="3">
    <location>
        <begin position="90"/>
        <end position="110"/>
    </location>
</feature>
<dbReference type="EMBL" id="CAJPEX010000031">
    <property type="protein sequence ID" value="CAG0912588.1"/>
    <property type="molecule type" value="Genomic_DNA"/>
</dbReference>
<feature type="compositionally biased region" description="Low complexity" evidence="3">
    <location>
        <begin position="25"/>
        <end position="55"/>
    </location>
</feature>
<keyword evidence="2" id="KW-0833">Ubl conjugation pathway</keyword>
<dbReference type="InterPro" id="IPR018200">
    <property type="entry name" value="USP_CS"/>
</dbReference>
<keyword evidence="2" id="KW-0788">Thiol protease</keyword>
<dbReference type="InterPro" id="IPR050185">
    <property type="entry name" value="Ub_carboxyl-term_hydrolase"/>
</dbReference>
<dbReference type="GO" id="GO:0004843">
    <property type="term" value="F:cysteine-type deubiquitinase activity"/>
    <property type="evidence" value="ECO:0007669"/>
    <property type="project" value="UniProtKB-UniRule"/>
</dbReference>
<feature type="compositionally biased region" description="Low complexity" evidence="3">
    <location>
        <begin position="370"/>
        <end position="384"/>
    </location>
</feature>
<name>A0A7R9G8Y7_9CRUS</name>
<sequence>MPAIAMPSKYSSTYGSSYTHKFCSSSSSVGSLSSRSNSTYRALSLDRPSVSSSSPLRHRPAISTWTPTSSSTIDSRYPSVSTRLPARPPRPGETKHTYEPISTRKDRYGARDSLTSTSSSTLTSAYPRSRDSRLFTCTSYDARSSSRESSIARDSVSSLESWRSNRRERSTSRGTIKLDEDNAGHQVCGMLRCEAVTELRVLILTGAINLLSDLKISRCSLTTSCTHHRMNYIFISDRVRLQRFCLFSIQSMRTTIGAGASELVRKAIHSSTLSQDSGYNSWGRSSCEKLSTTSKYHPVEDEKPRLSISERKAALENSTKLRRGSGEDVRPVDDTNGNRPGGPSVKERTALLLDSNRNSSEKENEDDAKSCSSVSSSTSVSSVTPRGRSALSAKTIQRPFPRTKSPLINGFESDANDSPTNIELELARQFTNDCAILSKHPYLEKGGQSGLRNIGNTCFMNSIIQCLTYSQPLLEYVIEEKYLNEISSKSRMEGSIVKAFGSLVMELWRDKGSYVNPGHFKKCVAKFAPRFMGYDQQDAQEFLRYLLDGLHEDLNRVIIKPKPMDREVDSSLTDAQKAEAAWQQYLKFDNSRIVDIFVGQLKSTLTCTVCDHKSVTFDPFWDLSVSLPQALGLSECVDLTECLELFTKEEVLDGDEKVECSRCKKLVRATKKLTIQRYPKVLVLHLKRFGVDRFRGKLQQKVIYPLIGLNLAPYSSAGAMSTCGRAGIYNLCGVANHVGSLYRGHYTAFCRHPYLGQWFEFDDTMVSKMDSLGDIVSSSAYVLFYELSSGSYKHSSR</sequence>
<dbReference type="Pfam" id="PF00443">
    <property type="entry name" value="UCH"/>
    <property type="match status" value="1"/>
</dbReference>
<dbReference type="EC" id="3.4.19.12" evidence="2"/>
<keyword evidence="6" id="KW-1185">Reference proteome</keyword>
<feature type="compositionally biased region" description="Basic and acidic residues" evidence="3">
    <location>
        <begin position="324"/>
        <end position="333"/>
    </location>
</feature>
<dbReference type="PROSITE" id="PS00972">
    <property type="entry name" value="USP_1"/>
    <property type="match status" value="1"/>
</dbReference>
<dbReference type="InterPro" id="IPR001394">
    <property type="entry name" value="Peptidase_C19_UCH"/>
</dbReference>
<evidence type="ECO:0000256" key="1">
    <source>
        <dbReference type="ARBA" id="ARBA00000707"/>
    </source>
</evidence>
<comment type="similarity">
    <text evidence="2">Belongs to the peptidase C19 family.</text>
</comment>
<feature type="region of interest" description="Disordered" evidence="3">
    <location>
        <begin position="315"/>
        <end position="414"/>
    </location>
</feature>
<keyword evidence="2" id="KW-0645">Protease</keyword>
<evidence type="ECO:0000259" key="4">
    <source>
        <dbReference type="PROSITE" id="PS50235"/>
    </source>
</evidence>
<comment type="catalytic activity">
    <reaction evidence="1 2">
        <text>Thiol-dependent hydrolysis of ester, thioester, amide, peptide and isopeptide bonds formed by the C-terminal Gly of ubiquitin (a 76-residue protein attached to proteins as an intracellular targeting signal).</text>
        <dbReference type="EC" id="3.4.19.12"/>
    </reaction>
</comment>
<dbReference type="PROSITE" id="PS00973">
    <property type="entry name" value="USP_2"/>
    <property type="match status" value="1"/>
</dbReference>
<dbReference type="EMBL" id="OA882068">
    <property type="protein sequence ID" value="CAD7272436.1"/>
    <property type="molecule type" value="Genomic_DNA"/>
</dbReference>